<gene>
    <name evidence="11" type="primary">whiB</name>
    <name evidence="12" type="ORF">AWC04_12030</name>
</gene>
<evidence type="ECO:0000256" key="11">
    <source>
        <dbReference type="HAMAP-Rule" id="MF_01479"/>
    </source>
</evidence>
<reference evidence="12 13" key="1">
    <citation type="submission" date="2016-01" db="EMBL/GenBank/DDBJ databases">
        <title>The new phylogeny of the genus Mycobacterium.</title>
        <authorList>
            <person name="Tarcisio F."/>
            <person name="Conor M."/>
            <person name="Antonella G."/>
            <person name="Elisabetta G."/>
            <person name="Giulia F.S."/>
            <person name="Sara T."/>
            <person name="Anna F."/>
            <person name="Clotilde B."/>
            <person name="Roberto B."/>
            <person name="Veronica D.S."/>
            <person name="Fabio R."/>
            <person name="Monica P."/>
            <person name="Olivier J."/>
            <person name="Enrico T."/>
            <person name="Nicola S."/>
        </authorList>
    </citation>
    <scope>NUCLEOTIDE SEQUENCE [LARGE SCALE GENOMIC DNA]</scope>
    <source>
        <strain evidence="12 13">DSM 44179</strain>
    </source>
</reference>
<evidence type="ECO:0000256" key="9">
    <source>
        <dbReference type="ARBA" id="ARBA00023157"/>
    </source>
</evidence>
<keyword evidence="6 11" id="KW-0411">Iron-sulfur</keyword>
<keyword evidence="8 11" id="KW-0238">DNA-binding</keyword>
<dbReference type="GO" id="GO:0005737">
    <property type="term" value="C:cytoplasm"/>
    <property type="evidence" value="ECO:0007669"/>
    <property type="project" value="UniProtKB-SubCell"/>
</dbReference>
<keyword evidence="10 11" id="KW-0804">Transcription</keyword>
<proteinExistence type="inferred from homology"/>
<dbReference type="STRING" id="1793.AWC04_12030"/>
<evidence type="ECO:0000256" key="3">
    <source>
        <dbReference type="ARBA" id="ARBA00022485"/>
    </source>
</evidence>
<dbReference type="Proteomes" id="UP000193484">
    <property type="component" value="Unassembled WGS sequence"/>
</dbReference>
<dbReference type="PANTHER" id="PTHR38839">
    <property type="entry name" value="TRANSCRIPTIONAL REGULATOR WHID-RELATED"/>
    <property type="match status" value="1"/>
</dbReference>
<protein>
    <recommendedName>
        <fullName evidence="11">Transcriptional regulator WhiB</fullName>
    </recommendedName>
</protein>
<evidence type="ECO:0000256" key="8">
    <source>
        <dbReference type="ARBA" id="ARBA00023125"/>
    </source>
</evidence>
<comment type="PTM">
    <text evidence="11">The Fe-S cluster can be nitrosylated by nitric oxide (NO).</text>
</comment>
<evidence type="ECO:0000256" key="5">
    <source>
        <dbReference type="ARBA" id="ARBA00023004"/>
    </source>
</evidence>
<dbReference type="GO" id="GO:0045892">
    <property type="term" value="P:negative regulation of DNA-templated transcription"/>
    <property type="evidence" value="ECO:0007669"/>
    <property type="project" value="TreeGrafter"/>
</dbReference>
<feature type="binding site" evidence="11">
    <location>
        <position position="61"/>
    </location>
    <ligand>
        <name>[4Fe-4S] cluster</name>
        <dbReference type="ChEBI" id="CHEBI:49883"/>
    </ligand>
</feature>
<dbReference type="InterPro" id="IPR003482">
    <property type="entry name" value="Whib"/>
</dbReference>
<sequence length="98" mass="11085">MRAARPPAQSAEDWDWQLRARCRGLPAETFFTTAREKGRRRDEHEETAKAICRRCPVLRRCLDYALAADETYGIWGATTPGERRALRPPDSAAQRAAG</sequence>
<evidence type="ECO:0000256" key="10">
    <source>
        <dbReference type="ARBA" id="ARBA00023163"/>
    </source>
</evidence>
<evidence type="ECO:0000313" key="13">
    <source>
        <dbReference type="Proteomes" id="UP000193484"/>
    </source>
</evidence>
<keyword evidence="7 11" id="KW-0805">Transcription regulation</keyword>
<comment type="cofactor">
    <cofactor evidence="11">
        <name>[4Fe-4S] cluster</name>
        <dbReference type="ChEBI" id="CHEBI:49883"/>
    </cofactor>
    <text evidence="11">Binds 1 [4Fe-4S] cluster per subunit. Following nitrosylation of the [4Fe-4S] cluster binds 1 [4Fe-8(NO)] cluster per subunit.</text>
</comment>
<feature type="binding site" evidence="11">
    <location>
        <position position="22"/>
    </location>
    <ligand>
        <name>[4Fe-4S] cluster</name>
        <dbReference type="ChEBI" id="CHEBI:49883"/>
    </ligand>
</feature>
<dbReference type="HAMAP" id="MF_01479">
    <property type="entry name" value="WhiB"/>
    <property type="match status" value="1"/>
</dbReference>
<accession>A0A1X1RBD3</accession>
<evidence type="ECO:0000313" key="12">
    <source>
        <dbReference type="EMBL" id="ORV02642.1"/>
    </source>
</evidence>
<dbReference type="PROSITE" id="PS51674">
    <property type="entry name" value="4FE4S_WBL"/>
    <property type="match status" value="1"/>
</dbReference>
<feature type="binding site" evidence="11">
    <location>
        <position position="55"/>
    </location>
    <ligand>
        <name>[4Fe-4S] cluster</name>
        <dbReference type="ChEBI" id="CHEBI:49883"/>
    </ligand>
</feature>
<comment type="function">
    <text evidence="11">Acts as a transcriptional regulator. Probably redox-responsive. The apo- but not holo-form probably binds DNA.</text>
</comment>
<evidence type="ECO:0000256" key="7">
    <source>
        <dbReference type="ARBA" id="ARBA00023015"/>
    </source>
</evidence>
<evidence type="ECO:0000256" key="4">
    <source>
        <dbReference type="ARBA" id="ARBA00022723"/>
    </source>
</evidence>
<keyword evidence="11" id="KW-0963">Cytoplasm</keyword>
<dbReference type="InterPro" id="IPR034768">
    <property type="entry name" value="4FE4S_WBL"/>
</dbReference>
<evidence type="ECO:0000256" key="1">
    <source>
        <dbReference type="ARBA" id="ARBA00004496"/>
    </source>
</evidence>
<comment type="PTM">
    <text evidence="11">Upon Fe-S cluster removal intramolecular disulfide bonds are formed.</text>
</comment>
<evidence type="ECO:0000256" key="6">
    <source>
        <dbReference type="ARBA" id="ARBA00023014"/>
    </source>
</evidence>
<evidence type="ECO:0000256" key="2">
    <source>
        <dbReference type="ARBA" id="ARBA00006597"/>
    </source>
</evidence>
<keyword evidence="9 11" id="KW-1015">Disulfide bond</keyword>
<feature type="binding site" evidence="11">
    <location>
        <position position="52"/>
    </location>
    <ligand>
        <name>[4Fe-4S] cluster</name>
        <dbReference type="ChEBI" id="CHEBI:49883"/>
    </ligand>
</feature>
<name>A0A1X1RBD3_MYCFA</name>
<dbReference type="AlphaFoldDB" id="A0A1X1RBD3"/>
<comment type="subcellular location">
    <subcellularLocation>
        <location evidence="1 11">Cytoplasm</location>
    </subcellularLocation>
</comment>
<dbReference type="EMBL" id="LQOJ01000040">
    <property type="protein sequence ID" value="ORV02642.1"/>
    <property type="molecule type" value="Genomic_DNA"/>
</dbReference>
<organism evidence="12 13">
    <name type="scientific">Mycolicibacterium fallax</name>
    <name type="common">Mycobacterium fallax</name>
    <dbReference type="NCBI Taxonomy" id="1793"/>
    <lineage>
        <taxon>Bacteria</taxon>
        <taxon>Bacillati</taxon>
        <taxon>Actinomycetota</taxon>
        <taxon>Actinomycetes</taxon>
        <taxon>Mycobacteriales</taxon>
        <taxon>Mycobacteriaceae</taxon>
        <taxon>Mycolicibacterium</taxon>
    </lineage>
</organism>
<comment type="caution">
    <text evidence="12">The sequence shown here is derived from an EMBL/GenBank/DDBJ whole genome shotgun (WGS) entry which is preliminary data.</text>
</comment>
<dbReference type="GO" id="GO:0003677">
    <property type="term" value="F:DNA binding"/>
    <property type="evidence" value="ECO:0007669"/>
    <property type="project" value="UniProtKB-UniRule"/>
</dbReference>
<keyword evidence="4 11" id="KW-0479">Metal-binding</keyword>
<comment type="similarity">
    <text evidence="2 11">Belongs to the WhiB family.</text>
</comment>
<dbReference type="GO" id="GO:0051539">
    <property type="term" value="F:4 iron, 4 sulfur cluster binding"/>
    <property type="evidence" value="ECO:0007669"/>
    <property type="project" value="UniProtKB-UniRule"/>
</dbReference>
<dbReference type="Pfam" id="PF02467">
    <property type="entry name" value="Whib"/>
    <property type="match status" value="1"/>
</dbReference>
<dbReference type="RefSeq" id="WP_234810563.1">
    <property type="nucleotide sequence ID" value="NZ_AP022603.1"/>
</dbReference>
<dbReference type="GO" id="GO:0047134">
    <property type="term" value="F:protein-disulfide reductase [NAD(P)H] activity"/>
    <property type="evidence" value="ECO:0007669"/>
    <property type="project" value="TreeGrafter"/>
</dbReference>
<dbReference type="GO" id="GO:0035731">
    <property type="term" value="F:dinitrosyl-iron complex binding"/>
    <property type="evidence" value="ECO:0007669"/>
    <property type="project" value="UniProtKB-UniRule"/>
</dbReference>
<dbReference type="GO" id="GO:0045454">
    <property type="term" value="P:cell redox homeostasis"/>
    <property type="evidence" value="ECO:0007669"/>
    <property type="project" value="TreeGrafter"/>
</dbReference>
<keyword evidence="5 11" id="KW-0408">Iron</keyword>
<keyword evidence="3 11" id="KW-0004">4Fe-4S</keyword>
<dbReference type="GO" id="GO:0046872">
    <property type="term" value="F:metal ion binding"/>
    <property type="evidence" value="ECO:0007669"/>
    <property type="project" value="UniProtKB-KW"/>
</dbReference>
<keyword evidence="13" id="KW-1185">Reference proteome</keyword>